<feature type="non-terminal residue" evidence="17">
    <location>
        <position position="753"/>
    </location>
</feature>
<feature type="compositionally biased region" description="Pro residues" evidence="14">
    <location>
        <begin position="77"/>
        <end position="86"/>
    </location>
</feature>
<keyword evidence="6" id="KW-0967">Endosome</keyword>
<dbReference type="EMBL" id="VZTN01009000">
    <property type="protein sequence ID" value="NXS80213.1"/>
    <property type="molecule type" value="Genomic_DNA"/>
</dbReference>
<dbReference type="GO" id="GO:0030073">
    <property type="term" value="P:insulin secretion"/>
    <property type="evidence" value="ECO:0007669"/>
    <property type="project" value="UniProtKB-ARBA"/>
</dbReference>
<dbReference type="PANTHER" id="PTHR22775">
    <property type="entry name" value="SORTING NEXIN"/>
    <property type="match status" value="1"/>
</dbReference>
<feature type="compositionally biased region" description="Basic and acidic residues" evidence="14">
    <location>
        <begin position="475"/>
        <end position="485"/>
    </location>
</feature>
<evidence type="ECO:0000259" key="15">
    <source>
        <dbReference type="PROSITE" id="PS50195"/>
    </source>
</evidence>
<dbReference type="GO" id="GO:0035091">
    <property type="term" value="F:phosphatidylinositol binding"/>
    <property type="evidence" value="ECO:0007669"/>
    <property type="project" value="InterPro"/>
</dbReference>
<evidence type="ECO:0000313" key="18">
    <source>
        <dbReference type="Proteomes" id="UP000545329"/>
    </source>
</evidence>
<dbReference type="CDD" id="cd06893">
    <property type="entry name" value="PX_SNX19"/>
    <property type="match status" value="1"/>
</dbReference>
<dbReference type="GO" id="GO:0002062">
    <property type="term" value="P:chondrocyte differentiation"/>
    <property type="evidence" value="ECO:0007669"/>
    <property type="project" value="UniProtKB-ARBA"/>
</dbReference>
<feature type="domain" description="PX" evidence="15">
    <location>
        <begin position="299"/>
        <end position="429"/>
    </location>
</feature>
<evidence type="ECO:0000256" key="5">
    <source>
        <dbReference type="ARBA" id="ARBA00022483"/>
    </source>
</evidence>
<evidence type="ECO:0000256" key="7">
    <source>
        <dbReference type="ARBA" id="ARBA00022927"/>
    </source>
</evidence>
<evidence type="ECO:0000256" key="13">
    <source>
        <dbReference type="ARBA" id="ARBA00071926"/>
    </source>
</evidence>
<dbReference type="Gene3D" id="3.30.1520.10">
    <property type="entry name" value="Phox-like domain"/>
    <property type="match status" value="1"/>
</dbReference>
<dbReference type="Pfam" id="PF00787">
    <property type="entry name" value="PX"/>
    <property type="match status" value="1"/>
</dbReference>
<dbReference type="Proteomes" id="UP000545329">
    <property type="component" value="Unassembled WGS sequence"/>
</dbReference>
<evidence type="ECO:0000256" key="12">
    <source>
        <dbReference type="ARBA" id="ARBA00065455"/>
    </source>
</evidence>
<dbReference type="InterPro" id="IPR003114">
    <property type="entry name" value="Phox_assoc"/>
</dbReference>
<keyword evidence="18" id="KW-1185">Reference proteome</keyword>
<dbReference type="OrthoDB" id="5582218at2759"/>
<evidence type="ECO:0000256" key="9">
    <source>
        <dbReference type="ARBA" id="ARBA00023136"/>
    </source>
</evidence>
<evidence type="ECO:0000256" key="8">
    <source>
        <dbReference type="ARBA" id="ARBA00023121"/>
    </source>
</evidence>
<dbReference type="GO" id="GO:0031901">
    <property type="term" value="C:early endosome membrane"/>
    <property type="evidence" value="ECO:0007669"/>
    <property type="project" value="UniProtKB-SubCell"/>
</dbReference>
<feature type="region of interest" description="Disordered" evidence="14">
    <location>
        <begin position="72"/>
        <end position="128"/>
    </location>
</feature>
<feature type="domain" description="PXA" evidence="16">
    <location>
        <begin position="1"/>
        <end position="71"/>
    </location>
</feature>
<feature type="non-terminal residue" evidence="17">
    <location>
        <position position="1"/>
    </location>
</feature>
<keyword evidence="8" id="KW-0446">Lipid-binding</keyword>
<evidence type="ECO:0000256" key="2">
    <source>
        <dbReference type="ARBA" id="ARBA00004469"/>
    </source>
</evidence>
<dbReference type="Pfam" id="PF02194">
    <property type="entry name" value="PXA"/>
    <property type="match status" value="1"/>
</dbReference>
<dbReference type="SMART" id="SM00312">
    <property type="entry name" value="PX"/>
    <property type="match status" value="1"/>
</dbReference>
<evidence type="ECO:0000256" key="11">
    <source>
        <dbReference type="ARBA" id="ARBA00053440"/>
    </source>
</evidence>
<dbReference type="PROSITE" id="PS50195">
    <property type="entry name" value="PX"/>
    <property type="match status" value="1"/>
</dbReference>
<dbReference type="SUPFAM" id="SSF64268">
    <property type="entry name" value="PX domain"/>
    <property type="match status" value="1"/>
</dbReference>
<dbReference type="FunFam" id="3.30.1520.10:FF:000019">
    <property type="entry name" value="Putative sorting nexin-19"/>
    <property type="match status" value="1"/>
</dbReference>
<gene>
    <name evidence="17" type="primary">Snx19</name>
    <name evidence="17" type="ORF">ERPZAN_R01364</name>
</gene>
<keyword evidence="7" id="KW-0653">Protein transport</keyword>
<dbReference type="InterPro" id="IPR001683">
    <property type="entry name" value="PX_dom"/>
</dbReference>
<feature type="region of interest" description="Disordered" evidence="14">
    <location>
        <begin position="169"/>
        <end position="287"/>
    </location>
</feature>
<accession>A0A7L2XBZ6</accession>
<evidence type="ECO:0000256" key="4">
    <source>
        <dbReference type="ARBA" id="ARBA00022448"/>
    </source>
</evidence>
<dbReference type="GO" id="GO:0006887">
    <property type="term" value="P:exocytosis"/>
    <property type="evidence" value="ECO:0007669"/>
    <property type="project" value="UniProtKB-KW"/>
</dbReference>
<keyword evidence="4" id="KW-0813">Transport</keyword>
<comment type="function">
    <text evidence="11">Plays a role in intracellular vesicle trafficking and exocytosis. May play a role in maintaining insulin-containing dense core vesicles in pancreatic beta-cells and in preventing their degradation. May play a role in insulin secretion. Interacts with membranes containing phosphatidylinositol 3-phosphate (PtdIns(3P)).</text>
</comment>
<keyword evidence="9" id="KW-0472">Membrane</keyword>
<protein>
    <recommendedName>
        <fullName evidence="13">Sorting nexin-19</fullName>
    </recommendedName>
</protein>
<sequence>LLSPAAEVGCARAAVDTLLRALVPWPHLETRTGRFVVVELVACNVLLPAIKKMSDPDWINLLLIGAFSKKPRGGKPHPAPPVPDSLPVPVQADVAPAGLPPSPRAAEGLRREAGAAGEEGEEVSRSCHAEEPFLRPRALGSLFPCEGLELESPAPDVGQDVELLAPSPAGEILDEPPQDPSVPEGPAASEDGTGDVEQGPGPSSDGGLLPTSALSSCPDIQIEPAVEKEEESPAVPRRFSSQRPSSLGRDLSAAEGPPQFPPEPGQSLPLLSSSPTASMSTFSFEPLSSPDGPVVIQNLRITGTITAREHSGTGFHPYTLYTVKYETALESEAAGSLQQVAYHTVNRRYREFLNLQTRLEEKPELRKLLKNIKGPKKLFPDLPFGNMDSDKVEARKSLLESFLKQLCAVPEIANSEEVQEFLALNTDARIAFVKKPFVVSRIDKIVVNAIVDTLKTAFPRSEPQSPTEDLSESEVDGKSQTDGKKATKSRLRFSSSKITPVLSVSEAHDRIVYSIREGSAVSGTLSLAAMESFIQKQEKLLEAVPSKAPEGEGSREAKEISVQEEVDGLSTQEQGAHLDTDSETALADLALDVLRLVLVDHWSWLCTENMQKVFNLLFGTLVQRWLEVQMVTLTCTQRWVQYLQLLQESIWPGGVLPAVPKPPRTEEQKKATAEQALQSLMGILPNVIQEILGTSKCRMSWNLVLESLSQPVINRHLVFCLLDILLEFLVLKGPSKEPEAAAATPCACSGLDK</sequence>
<evidence type="ECO:0000256" key="3">
    <source>
        <dbReference type="ARBA" id="ARBA00010883"/>
    </source>
</evidence>
<name>A0A7L2XBZ6_9PASS</name>
<dbReference type="InterPro" id="IPR036871">
    <property type="entry name" value="PX_dom_sf"/>
</dbReference>
<evidence type="ECO:0000313" key="17">
    <source>
        <dbReference type="EMBL" id="NXS80213.1"/>
    </source>
</evidence>
<evidence type="ECO:0000256" key="1">
    <source>
        <dbReference type="ARBA" id="ARBA00004180"/>
    </source>
</evidence>
<comment type="subcellular location">
    <subcellularLocation>
        <location evidence="1">Cytoplasmic vesicle membrane</location>
        <topology evidence="1">Peripheral membrane protein</topology>
        <orientation evidence="1">Cytoplasmic side</orientation>
    </subcellularLocation>
    <subcellularLocation>
        <location evidence="2">Early endosome membrane</location>
        <topology evidence="2">Peripheral membrane protein</topology>
        <orientation evidence="2">Cytoplasmic side</orientation>
    </subcellularLocation>
</comment>
<comment type="subunit">
    <text evidence="12">Interacts with PTPRN.</text>
</comment>
<dbReference type="PROSITE" id="PS51207">
    <property type="entry name" value="PXA"/>
    <property type="match status" value="1"/>
</dbReference>
<dbReference type="GO" id="GO:1990502">
    <property type="term" value="P:dense core granule maturation"/>
    <property type="evidence" value="ECO:0007669"/>
    <property type="project" value="UniProtKB-ARBA"/>
</dbReference>
<comment type="similarity">
    <text evidence="3">Belongs to the sorting nexin family.</text>
</comment>
<evidence type="ECO:0000256" key="14">
    <source>
        <dbReference type="SAM" id="MobiDB-lite"/>
    </source>
</evidence>
<feature type="compositionally biased region" description="Low complexity" evidence="14">
    <location>
        <begin position="265"/>
        <end position="284"/>
    </location>
</feature>
<dbReference type="Pfam" id="PF08628">
    <property type="entry name" value="Nexin_C"/>
    <property type="match status" value="1"/>
</dbReference>
<feature type="region of interest" description="Disordered" evidence="14">
    <location>
        <begin position="459"/>
        <end position="491"/>
    </location>
</feature>
<evidence type="ECO:0000256" key="6">
    <source>
        <dbReference type="ARBA" id="ARBA00022753"/>
    </source>
</evidence>
<dbReference type="AlphaFoldDB" id="A0A7L2XBZ6"/>
<keyword evidence="5" id="KW-0268">Exocytosis</keyword>
<dbReference type="PANTHER" id="PTHR22775:SF31">
    <property type="entry name" value="SORTING NEXIN-19"/>
    <property type="match status" value="1"/>
</dbReference>
<evidence type="ECO:0000256" key="10">
    <source>
        <dbReference type="ARBA" id="ARBA00023329"/>
    </source>
</evidence>
<dbReference type="InterPro" id="IPR013937">
    <property type="entry name" value="Sorting_nexin_C"/>
</dbReference>
<evidence type="ECO:0000259" key="16">
    <source>
        <dbReference type="PROSITE" id="PS51207"/>
    </source>
</evidence>
<dbReference type="InterPro" id="IPR037909">
    <property type="entry name" value="SNX19_PX"/>
</dbReference>
<feature type="compositionally biased region" description="Low complexity" evidence="14">
    <location>
        <begin position="199"/>
        <end position="210"/>
    </location>
</feature>
<organism evidence="17 18">
    <name type="scientific">Erpornis zantholeuca</name>
    <dbReference type="NCBI Taxonomy" id="1112836"/>
    <lineage>
        <taxon>Eukaryota</taxon>
        <taxon>Metazoa</taxon>
        <taxon>Chordata</taxon>
        <taxon>Craniata</taxon>
        <taxon>Vertebrata</taxon>
        <taxon>Euteleostomi</taxon>
        <taxon>Archelosauria</taxon>
        <taxon>Archosauria</taxon>
        <taxon>Dinosauria</taxon>
        <taxon>Saurischia</taxon>
        <taxon>Theropoda</taxon>
        <taxon>Coelurosauria</taxon>
        <taxon>Aves</taxon>
        <taxon>Neognathae</taxon>
        <taxon>Neoaves</taxon>
        <taxon>Telluraves</taxon>
        <taxon>Australaves</taxon>
        <taxon>Passeriformes</taxon>
        <taxon>Sylvioidea</taxon>
        <taxon>Timaliidae</taxon>
        <taxon>Erpornis</taxon>
    </lineage>
</organism>
<proteinExistence type="inferred from homology"/>
<keyword evidence="10" id="KW-0968">Cytoplasmic vesicle</keyword>
<reference evidence="17 18" key="1">
    <citation type="submission" date="2019-09" db="EMBL/GenBank/DDBJ databases">
        <title>Bird 10,000 Genomes (B10K) Project - Family phase.</title>
        <authorList>
            <person name="Zhang G."/>
        </authorList>
    </citation>
    <scope>NUCLEOTIDE SEQUENCE [LARGE SCALE GENOMIC DNA]</scope>
    <source>
        <strain evidence="17">B10K-DU-002-58</strain>
        <tissue evidence="17">Muscle</tissue>
    </source>
</reference>
<comment type="caution">
    <text evidence="17">The sequence shown here is derived from an EMBL/GenBank/DDBJ whole genome shotgun (WGS) entry which is preliminary data.</text>
</comment>